<feature type="domain" description="Integrase catalytic" evidence="1">
    <location>
        <begin position="3"/>
        <end position="198"/>
    </location>
</feature>
<dbReference type="NCBIfam" id="NF033546">
    <property type="entry name" value="transpos_IS21"/>
    <property type="match status" value="1"/>
</dbReference>
<name>X1HTY9_9ZZZZ</name>
<dbReference type="PANTHER" id="PTHR35004">
    <property type="entry name" value="TRANSPOSASE RV3428C-RELATED"/>
    <property type="match status" value="1"/>
</dbReference>
<sequence length="240" mass="28292">MHIDHKAGDRMYTDFTGKKMHIVDPGTGEIRETEIFVAILGMSQLTYVEASFSQKLEDWIILNENALRYYDGAPRGISPDNLKSAVTKACNYEPLINETYKNLAKHYGTVILPTRPGKPKDKSLVENAVSLVYQRIFAPLRNTTFFSLQELNEAIWKELERHNDAFFQRRDISRRKLFEQIEKDELQPLPVERYELKHYQIAKVEFNYHVYLKEDKHYYSTPYQYTGKRIKIIYTARNVE</sequence>
<dbReference type="InterPro" id="IPR012337">
    <property type="entry name" value="RNaseH-like_sf"/>
</dbReference>
<dbReference type="EMBL" id="BARU01033981">
    <property type="protein sequence ID" value="GAH73626.1"/>
    <property type="molecule type" value="Genomic_DNA"/>
</dbReference>
<dbReference type="InterPro" id="IPR001584">
    <property type="entry name" value="Integrase_cat-core"/>
</dbReference>
<evidence type="ECO:0000313" key="2">
    <source>
        <dbReference type="EMBL" id="GAH73626.1"/>
    </source>
</evidence>
<dbReference type="SUPFAM" id="SSF53098">
    <property type="entry name" value="Ribonuclease H-like"/>
    <property type="match status" value="1"/>
</dbReference>
<comment type="caution">
    <text evidence="2">The sequence shown here is derived from an EMBL/GenBank/DDBJ whole genome shotgun (WGS) entry which is preliminary data.</text>
</comment>
<organism evidence="2">
    <name type="scientific">marine sediment metagenome</name>
    <dbReference type="NCBI Taxonomy" id="412755"/>
    <lineage>
        <taxon>unclassified sequences</taxon>
        <taxon>metagenomes</taxon>
        <taxon>ecological metagenomes</taxon>
    </lineage>
</organism>
<gene>
    <name evidence="2" type="ORF">S03H2_53391</name>
</gene>
<dbReference type="GO" id="GO:0015074">
    <property type="term" value="P:DNA integration"/>
    <property type="evidence" value="ECO:0007669"/>
    <property type="project" value="InterPro"/>
</dbReference>
<evidence type="ECO:0000259" key="1">
    <source>
        <dbReference type="PROSITE" id="PS50994"/>
    </source>
</evidence>
<protein>
    <recommendedName>
        <fullName evidence="1">Integrase catalytic domain-containing protein</fullName>
    </recommendedName>
</protein>
<dbReference type="PROSITE" id="PS50994">
    <property type="entry name" value="INTEGRASE"/>
    <property type="match status" value="1"/>
</dbReference>
<dbReference type="AlphaFoldDB" id="X1HTY9"/>
<accession>X1HTY9</accession>
<reference evidence="2" key="1">
    <citation type="journal article" date="2014" name="Front. Microbiol.">
        <title>High frequency of phylogenetically diverse reductive dehalogenase-homologous genes in deep subseafloor sedimentary metagenomes.</title>
        <authorList>
            <person name="Kawai M."/>
            <person name="Futagami T."/>
            <person name="Toyoda A."/>
            <person name="Takaki Y."/>
            <person name="Nishi S."/>
            <person name="Hori S."/>
            <person name="Arai W."/>
            <person name="Tsubouchi T."/>
            <person name="Morono Y."/>
            <person name="Uchiyama I."/>
            <person name="Ito T."/>
            <person name="Fujiyama A."/>
            <person name="Inagaki F."/>
            <person name="Takami H."/>
        </authorList>
    </citation>
    <scope>NUCLEOTIDE SEQUENCE</scope>
    <source>
        <strain evidence="2">Expedition CK06-06</strain>
    </source>
</reference>
<dbReference type="PANTHER" id="PTHR35004:SF8">
    <property type="entry name" value="TRANSPOSASE RV3428C-RELATED"/>
    <property type="match status" value="1"/>
</dbReference>
<proteinExistence type="predicted"/>
<feature type="non-terminal residue" evidence="2">
    <location>
        <position position="240"/>
    </location>
</feature>